<name>A0A087HQJ2_ARAAL</name>
<dbReference type="Gramene" id="KFK44394">
    <property type="protein sequence ID" value="KFK44394"/>
    <property type="gene ID" value="AALP_AA1G251800"/>
</dbReference>
<proteinExistence type="predicted"/>
<sequence length="35" mass="4016">MSLVTVVLRIHLTHLVKLLNDHSSPETESIVFSLW</sequence>
<evidence type="ECO:0000313" key="2">
    <source>
        <dbReference type="Proteomes" id="UP000029120"/>
    </source>
</evidence>
<evidence type="ECO:0000313" key="1">
    <source>
        <dbReference type="EMBL" id="KFK44394.1"/>
    </source>
</evidence>
<dbReference type="AlphaFoldDB" id="A0A087HQJ2"/>
<protein>
    <submittedName>
        <fullName evidence="1">Uncharacterized protein</fullName>
    </submittedName>
</protein>
<organism evidence="1 2">
    <name type="scientific">Arabis alpina</name>
    <name type="common">Alpine rock-cress</name>
    <dbReference type="NCBI Taxonomy" id="50452"/>
    <lineage>
        <taxon>Eukaryota</taxon>
        <taxon>Viridiplantae</taxon>
        <taxon>Streptophyta</taxon>
        <taxon>Embryophyta</taxon>
        <taxon>Tracheophyta</taxon>
        <taxon>Spermatophyta</taxon>
        <taxon>Magnoliopsida</taxon>
        <taxon>eudicotyledons</taxon>
        <taxon>Gunneridae</taxon>
        <taxon>Pentapetalae</taxon>
        <taxon>rosids</taxon>
        <taxon>malvids</taxon>
        <taxon>Brassicales</taxon>
        <taxon>Brassicaceae</taxon>
        <taxon>Arabideae</taxon>
        <taxon>Arabis</taxon>
    </lineage>
</organism>
<keyword evidence="2" id="KW-1185">Reference proteome</keyword>
<reference evidence="2" key="1">
    <citation type="journal article" date="2015" name="Nat. Plants">
        <title>Genome expansion of Arabis alpina linked with retrotransposition and reduced symmetric DNA methylation.</title>
        <authorList>
            <person name="Willing E.M."/>
            <person name="Rawat V."/>
            <person name="Mandakova T."/>
            <person name="Maumus F."/>
            <person name="James G.V."/>
            <person name="Nordstroem K.J."/>
            <person name="Becker C."/>
            <person name="Warthmann N."/>
            <person name="Chica C."/>
            <person name="Szarzynska B."/>
            <person name="Zytnicki M."/>
            <person name="Albani M.C."/>
            <person name="Kiefer C."/>
            <person name="Bergonzi S."/>
            <person name="Castaings L."/>
            <person name="Mateos J.L."/>
            <person name="Berns M.C."/>
            <person name="Bujdoso N."/>
            <person name="Piofczyk T."/>
            <person name="de Lorenzo L."/>
            <person name="Barrero-Sicilia C."/>
            <person name="Mateos I."/>
            <person name="Piednoel M."/>
            <person name="Hagmann J."/>
            <person name="Chen-Min-Tao R."/>
            <person name="Iglesias-Fernandez R."/>
            <person name="Schuster S.C."/>
            <person name="Alonso-Blanco C."/>
            <person name="Roudier F."/>
            <person name="Carbonero P."/>
            <person name="Paz-Ares J."/>
            <person name="Davis S.J."/>
            <person name="Pecinka A."/>
            <person name="Quesneville H."/>
            <person name="Colot V."/>
            <person name="Lysak M.A."/>
            <person name="Weigel D."/>
            <person name="Coupland G."/>
            <person name="Schneeberger K."/>
        </authorList>
    </citation>
    <scope>NUCLEOTIDE SEQUENCE [LARGE SCALE GENOMIC DNA]</scope>
    <source>
        <strain evidence="2">cv. Pajares</strain>
    </source>
</reference>
<dbReference type="Proteomes" id="UP000029120">
    <property type="component" value="Chromosome 1"/>
</dbReference>
<dbReference type="EMBL" id="CM002869">
    <property type="protein sequence ID" value="KFK44394.1"/>
    <property type="molecule type" value="Genomic_DNA"/>
</dbReference>
<accession>A0A087HQJ2</accession>
<gene>
    <name evidence="1" type="ordered locus">AALP_Aa1g251800</name>
</gene>